<dbReference type="GO" id="GO:0036374">
    <property type="term" value="F:glutathione hydrolase activity"/>
    <property type="evidence" value="ECO:0007669"/>
    <property type="project" value="InterPro"/>
</dbReference>
<feature type="active site" description="Nucleophile" evidence="1">
    <location>
        <position position="403"/>
    </location>
</feature>
<feature type="binding site" evidence="2">
    <location>
        <begin position="475"/>
        <end position="476"/>
    </location>
    <ligand>
        <name>L-glutamate</name>
        <dbReference type="ChEBI" id="CHEBI:29985"/>
    </ligand>
</feature>
<dbReference type="Gene3D" id="3.60.20.40">
    <property type="match status" value="1"/>
</dbReference>
<reference evidence="3" key="1">
    <citation type="submission" date="2022-03" db="EMBL/GenBank/DDBJ databases">
        <authorList>
            <person name="Martin C."/>
        </authorList>
    </citation>
    <scope>NUCLEOTIDE SEQUENCE</scope>
</reference>
<dbReference type="InterPro" id="IPR000101">
    <property type="entry name" value="GGT_peptidase"/>
</dbReference>
<dbReference type="EMBL" id="CAIIXF020000001">
    <property type="protein sequence ID" value="CAH1773585.1"/>
    <property type="molecule type" value="Genomic_DNA"/>
</dbReference>
<protein>
    <submittedName>
        <fullName evidence="3">Uncharacterized protein</fullName>
    </submittedName>
</protein>
<dbReference type="PANTHER" id="PTHR11686">
    <property type="entry name" value="GAMMA GLUTAMYL TRANSPEPTIDASE"/>
    <property type="match status" value="1"/>
</dbReference>
<dbReference type="GO" id="GO:0006751">
    <property type="term" value="P:glutathione catabolic process"/>
    <property type="evidence" value="ECO:0007669"/>
    <property type="project" value="InterPro"/>
</dbReference>
<proteinExistence type="predicted"/>
<comment type="caution">
    <text evidence="3">The sequence shown here is derived from an EMBL/GenBank/DDBJ whole genome shotgun (WGS) entry which is preliminary data.</text>
</comment>
<dbReference type="GO" id="GO:0005886">
    <property type="term" value="C:plasma membrane"/>
    <property type="evidence" value="ECO:0007669"/>
    <property type="project" value="TreeGrafter"/>
</dbReference>
<dbReference type="InterPro" id="IPR029055">
    <property type="entry name" value="Ntn_hydrolases_N"/>
</dbReference>
<feature type="binding site" evidence="2">
    <location>
        <position position="445"/>
    </location>
    <ligand>
        <name>L-glutamate</name>
        <dbReference type="ChEBI" id="CHEBI:29985"/>
    </ligand>
</feature>
<feature type="binding site" evidence="2">
    <location>
        <position position="109"/>
    </location>
    <ligand>
        <name>L-glutamate</name>
        <dbReference type="ChEBI" id="CHEBI:29985"/>
    </ligand>
</feature>
<evidence type="ECO:0000256" key="1">
    <source>
        <dbReference type="PIRSR" id="PIRSR600101-1"/>
    </source>
</evidence>
<dbReference type="Pfam" id="PF01019">
    <property type="entry name" value="G_glu_transpept"/>
    <property type="match status" value="1"/>
</dbReference>
<sequence length="592" mass="66764">MTAAMFLHLYTLLGKNRTILILIYFSFRVIKCDQFEDNERKGIVMGADAECRSIGNDILNVKGGSAVDAAIATMLCHGVKMPHAMGIGGGFHMVVYDRKSRKAEHIDARDMSPAAADINIFNNEKFVNHTLHDYQTKWGLLSIAVPGELSGYWTAHQRHGKLPWADLFQPTIKLARYGFPMTMYTASALNSWSATRRDPVDDESLCEIFCNPDGTRKQEGDLFKMPKLADTLEIISKQGPKAFYDGCLTDKIIEELNSLSKDVTATNVSDKYFTREDFRNHQVKVREPFTTRLKNLTMFAPTSPASGPVVGFMLKLMEGFDIQVPPGGKMDNISEAKVYHKMAEAMKFGVAHRLQLGDIPDLSILDKMKDEKYIDEIRKKIVETSHDNKYSYAEKFAKEDGGTLHFSIFAGNGDAVSVTSSINAPLGSYHRSRSTGVIFNNMITDFTYDIPLTRQLLKHKFHEANLIGPRKKPISSQSPTILVDDKGEVRYVVGGAGGFHIISALLQVITRILWLGQDIKTAIDMPRMTNTLVFYRLRYEKEFDVKTLRLLNLMRHKTRLFDSLPCIARVECIMQHNNGTIEGYSDQRKFVT</sequence>
<feature type="binding site" evidence="2">
    <location>
        <begin position="421"/>
        <end position="423"/>
    </location>
    <ligand>
        <name>L-glutamate</name>
        <dbReference type="ChEBI" id="CHEBI:29985"/>
    </ligand>
</feature>
<dbReference type="OrthoDB" id="1081007at2759"/>
<evidence type="ECO:0000313" key="4">
    <source>
        <dbReference type="Proteomes" id="UP000749559"/>
    </source>
</evidence>
<gene>
    <name evidence="3" type="ORF">OFUS_LOCUS1163</name>
</gene>
<dbReference type="SUPFAM" id="SSF56235">
    <property type="entry name" value="N-terminal nucleophile aminohydrolases (Ntn hydrolases)"/>
    <property type="match status" value="1"/>
</dbReference>
<dbReference type="InterPro" id="IPR043138">
    <property type="entry name" value="GGT_lsub"/>
</dbReference>
<feature type="binding site" evidence="2">
    <location>
        <position position="498"/>
    </location>
    <ligand>
        <name>L-glutamate</name>
        <dbReference type="ChEBI" id="CHEBI:29985"/>
    </ligand>
</feature>
<evidence type="ECO:0000313" key="3">
    <source>
        <dbReference type="EMBL" id="CAH1773585.1"/>
    </source>
</evidence>
<keyword evidence="4" id="KW-1185">Reference proteome</keyword>
<dbReference type="PRINTS" id="PR01210">
    <property type="entry name" value="GGTRANSPTASE"/>
</dbReference>
<dbReference type="PANTHER" id="PTHR11686:SF9">
    <property type="entry name" value="RE13973P"/>
    <property type="match status" value="1"/>
</dbReference>
<dbReference type="InterPro" id="IPR043137">
    <property type="entry name" value="GGT_ssub_C"/>
</dbReference>
<dbReference type="Gene3D" id="1.10.246.130">
    <property type="match status" value="1"/>
</dbReference>
<accession>A0A8J1Y0F6</accession>
<dbReference type="AlphaFoldDB" id="A0A8J1Y0F6"/>
<organism evidence="3 4">
    <name type="scientific">Owenia fusiformis</name>
    <name type="common">Polychaete worm</name>
    <dbReference type="NCBI Taxonomy" id="6347"/>
    <lineage>
        <taxon>Eukaryota</taxon>
        <taxon>Metazoa</taxon>
        <taxon>Spiralia</taxon>
        <taxon>Lophotrochozoa</taxon>
        <taxon>Annelida</taxon>
        <taxon>Polychaeta</taxon>
        <taxon>Sedentaria</taxon>
        <taxon>Canalipalpata</taxon>
        <taxon>Sabellida</taxon>
        <taxon>Oweniida</taxon>
        <taxon>Oweniidae</taxon>
        <taxon>Owenia</taxon>
    </lineage>
</organism>
<dbReference type="Proteomes" id="UP000749559">
    <property type="component" value="Unassembled WGS sequence"/>
</dbReference>
<name>A0A8J1Y0F6_OWEFU</name>
<evidence type="ECO:0000256" key="2">
    <source>
        <dbReference type="PIRSR" id="PIRSR600101-2"/>
    </source>
</evidence>